<reference evidence="13 14" key="1">
    <citation type="submission" date="2016-04" db="EMBL/GenBank/DDBJ databases">
        <title>Evolutionary innovation and constraint leading to complex multicellularity in the Ascomycota.</title>
        <authorList>
            <person name="Cisse O."/>
            <person name="Nguyen A."/>
            <person name="Hewitt D.A."/>
            <person name="Jedd G."/>
            <person name="Stajich J.E."/>
        </authorList>
    </citation>
    <scope>NUCLEOTIDE SEQUENCE [LARGE SCALE GENOMIC DNA]</scope>
    <source>
        <strain evidence="13 14">DAH-3</strain>
    </source>
</reference>
<proteinExistence type="inferred from homology"/>
<evidence type="ECO:0000256" key="7">
    <source>
        <dbReference type="ARBA" id="ARBA00022946"/>
    </source>
</evidence>
<dbReference type="GO" id="GO:0008270">
    <property type="term" value="F:zinc ion binding"/>
    <property type="evidence" value="ECO:0007669"/>
    <property type="project" value="EnsemblFungi"/>
</dbReference>
<organism evidence="13 14">
    <name type="scientific">Neolecta irregularis (strain DAH-3)</name>
    <dbReference type="NCBI Taxonomy" id="1198029"/>
    <lineage>
        <taxon>Eukaryota</taxon>
        <taxon>Fungi</taxon>
        <taxon>Dikarya</taxon>
        <taxon>Ascomycota</taxon>
        <taxon>Taphrinomycotina</taxon>
        <taxon>Neolectales</taxon>
        <taxon>Neolectaceae</taxon>
        <taxon>Neolecta</taxon>
    </lineage>
</organism>
<dbReference type="GO" id="GO:1990145">
    <property type="term" value="P:maintenance of translational fidelity"/>
    <property type="evidence" value="ECO:0007669"/>
    <property type="project" value="EnsemblFungi"/>
</dbReference>
<protein>
    <recommendedName>
        <fullName evidence="11">Cytochrome c oxidase subunit 4, mitochondrial</fullName>
    </recommendedName>
    <alternativeName>
        <fullName evidence="10">Cytochrome c oxidase polypeptide IV</fullName>
    </alternativeName>
</protein>
<dbReference type="Proteomes" id="UP000186594">
    <property type="component" value="Unassembled WGS sequence"/>
</dbReference>
<feature type="binding site" evidence="12">
    <location>
        <position position="122"/>
    </location>
    <ligand>
        <name>Zn(2+)</name>
        <dbReference type="ChEBI" id="CHEBI:29105"/>
    </ligand>
</feature>
<dbReference type="SUPFAM" id="SSF57802">
    <property type="entry name" value="Rubredoxin-like"/>
    <property type="match status" value="1"/>
</dbReference>
<feature type="binding site" evidence="12">
    <location>
        <position position="114"/>
    </location>
    <ligand>
        <name>Zn(2+)</name>
        <dbReference type="ChEBI" id="CHEBI:29105"/>
    </ligand>
</feature>
<name>A0A1U7LSU3_NEOID</name>
<comment type="pathway">
    <text evidence="2">Energy metabolism; oxidative phosphorylation.</text>
</comment>
<dbReference type="AlphaFoldDB" id="A0A1U7LSU3"/>
<dbReference type="EMBL" id="LXFE01000339">
    <property type="protein sequence ID" value="OLL25653.1"/>
    <property type="molecule type" value="Genomic_DNA"/>
</dbReference>
<dbReference type="GO" id="GO:0033617">
    <property type="term" value="P:mitochondrial respiratory chain complex IV assembly"/>
    <property type="evidence" value="ECO:0007669"/>
    <property type="project" value="EnsemblFungi"/>
</dbReference>
<keyword evidence="6 12" id="KW-0862">Zinc</keyword>
<dbReference type="InterPro" id="IPR036972">
    <property type="entry name" value="Cyt_c_oxidase_su5b_sf"/>
</dbReference>
<dbReference type="OrthoDB" id="10249250at2759"/>
<evidence type="ECO:0000313" key="14">
    <source>
        <dbReference type="Proteomes" id="UP000186594"/>
    </source>
</evidence>
<dbReference type="Pfam" id="PF01215">
    <property type="entry name" value="COX5B"/>
    <property type="match status" value="1"/>
</dbReference>
<comment type="caution">
    <text evidence="13">The sequence shown here is derived from an EMBL/GenBank/DDBJ whole genome shotgun (WGS) entry which is preliminary data.</text>
</comment>
<dbReference type="GO" id="GO:0006123">
    <property type="term" value="P:mitochondrial electron transport, cytochrome c to oxygen"/>
    <property type="evidence" value="ECO:0007669"/>
    <property type="project" value="EnsemblFungi"/>
</dbReference>
<feature type="binding site" evidence="12">
    <location>
        <position position="137"/>
    </location>
    <ligand>
        <name>Zn(2+)</name>
        <dbReference type="ChEBI" id="CHEBI:29105"/>
    </ligand>
</feature>
<keyword evidence="9" id="KW-0472">Membrane</keyword>
<keyword evidence="4 12" id="KW-0479">Metal-binding</keyword>
<dbReference type="STRING" id="1198029.A0A1U7LSU3"/>
<keyword evidence="14" id="KW-1185">Reference proteome</keyword>
<accession>A0A1U7LSU3</accession>
<dbReference type="FunFam" id="2.60.11.10:FF:000003">
    <property type="entry name" value="Cytochrome c oxidase subunit IV"/>
    <property type="match status" value="1"/>
</dbReference>
<evidence type="ECO:0000256" key="11">
    <source>
        <dbReference type="ARBA" id="ARBA00070613"/>
    </source>
</evidence>
<evidence type="ECO:0000256" key="12">
    <source>
        <dbReference type="PIRSR" id="PIRSR602124-2"/>
    </source>
</evidence>
<evidence type="ECO:0000256" key="9">
    <source>
        <dbReference type="ARBA" id="ARBA00023136"/>
    </source>
</evidence>
<dbReference type="InterPro" id="IPR002124">
    <property type="entry name" value="Cyt_c_oxidase_su5b"/>
</dbReference>
<dbReference type="GO" id="GO:0004129">
    <property type="term" value="F:cytochrome-c oxidase activity"/>
    <property type="evidence" value="ECO:0007669"/>
    <property type="project" value="EnsemblFungi"/>
</dbReference>
<evidence type="ECO:0000256" key="6">
    <source>
        <dbReference type="ARBA" id="ARBA00022833"/>
    </source>
</evidence>
<comment type="similarity">
    <text evidence="3">Belongs to the cytochrome c oxidase subunit 5B family.</text>
</comment>
<dbReference type="PROSITE" id="PS51359">
    <property type="entry name" value="COX5B_2"/>
    <property type="match status" value="1"/>
</dbReference>
<dbReference type="PANTHER" id="PTHR10122">
    <property type="entry name" value="CYTOCHROME C OXIDASE SUBUNIT 5B, MITOCHONDRIAL"/>
    <property type="match status" value="1"/>
</dbReference>
<keyword evidence="7" id="KW-0809">Transit peptide</keyword>
<evidence type="ECO:0000256" key="5">
    <source>
        <dbReference type="ARBA" id="ARBA00022792"/>
    </source>
</evidence>
<evidence type="ECO:0000256" key="1">
    <source>
        <dbReference type="ARBA" id="ARBA00004443"/>
    </source>
</evidence>
<dbReference type="Gene3D" id="2.60.11.10">
    <property type="entry name" value="Cytochrome c oxidase, subunit Vb"/>
    <property type="match status" value="1"/>
</dbReference>
<keyword evidence="8" id="KW-0496">Mitochondrion</keyword>
<evidence type="ECO:0000256" key="10">
    <source>
        <dbReference type="ARBA" id="ARBA00031366"/>
    </source>
</evidence>
<feature type="binding site" evidence="12">
    <location>
        <position position="140"/>
    </location>
    <ligand>
        <name>Zn(2+)</name>
        <dbReference type="ChEBI" id="CHEBI:29105"/>
    </ligand>
</feature>
<keyword evidence="5" id="KW-0999">Mitochondrion inner membrane</keyword>
<evidence type="ECO:0000256" key="3">
    <source>
        <dbReference type="ARBA" id="ARBA00010292"/>
    </source>
</evidence>
<gene>
    <name evidence="13" type="ORF">NEOLI_003643</name>
</gene>
<evidence type="ECO:0000256" key="2">
    <source>
        <dbReference type="ARBA" id="ARBA00004673"/>
    </source>
</evidence>
<dbReference type="PANTHER" id="PTHR10122:SF0">
    <property type="entry name" value="CYTOCHROME C OXIDASE SUBUNIT 5B, ISOFORM A-RELATED"/>
    <property type="match status" value="1"/>
</dbReference>
<dbReference type="GO" id="GO:0005743">
    <property type="term" value="C:mitochondrial inner membrane"/>
    <property type="evidence" value="ECO:0007669"/>
    <property type="project" value="UniProtKB-SubCell"/>
</dbReference>
<evidence type="ECO:0000256" key="4">
    <source>
        <dbReference type="ARBA" id="ARBA00022723"/>
    </source>
</evidence>
<comment type="subcellular location">
    <subcellularLocation>
        <location evidence="1">Mitochondrion inner membrane</location>
        <topology evidence="1">Peripheral membrane protein</topology>
        <orientation evidence="1">Matrix side</orientation>
    </subcellularLocation>
</comment>
<dbReference type="GO" id="GO:0045277">
    <property type="term" value="C:respiratory chain complex IV"/>
    <property type="evidence" value="ECO:0007669"/>
    <property type="project" value="EnsemblFungi"/>
</dbReference>
<dbReference type="CDD" id="cd00924">
    <property type="entry name" value="Cyt_c_Oxidase_Vb"/>
    <property type="match status" value="1"/>
</dbReference>
<sequence>MLVRCAIRKVPIRRITPRHFSTSINPFKDSNEVSKSSEYRVLQVPEEQLEAVGALPGTVPTNIEQATGLERAELLGKLHGVDIFNMKPLEVNRLGTMKDPIPVDSFYKRRFVGCTGYPVDSHDTLWLDVREEQVGRCPECGCVYNLNFIDIGVEGHQHDHPDSDISDYQTGGIINGREISWKAYH</sequence>
<evidence type="ECO:0000256" key="8">
    <source>
        <dbReference type="ARBA" id="ARBA00023128"/>
    </source>
</evidence>
<evidence type="ECO:0000313" key="13">
    <source>
        <dbReference type="EMBL" id="OLL25653.1"/>
    </source>
</evidence>